<reference evidence="1 2" key="1">
    <citation type="submission" date="2018-06" db="EMBL/GenBank/DDBJ databases">
        <authorList>
            <consortium name="Pathogen Informatics"/>
            <person name="Doyle S."/>
        </authorList>
    </citation>
    <scope>NUCLEOTIDE SEQUENCE [LARGE SCALE GENOMIC DNA]</scope>
    <source>
        <strain evidence="1 2">NCTC11661</strain>
    </source>
</reference>
<dbReference type="AlphaFoldDB" id="A0A376BZ46"/>
<accession>A0A376BZ46</accession>
<proteinExistence type="predicted"/>
<dbReference type="Pfam" id="PF09697">
    <property type="entry name" value="Porph_ging"/>
    <property type="match status" value="1"/>
</dbReference>
<dbReference type="Proteomes" id="UP000255515">
    <property type="component" value="Unassembled WGS sequence"/>
</dbReference>
<dbReference type="NCBIfam" id="TIGR01200">
    <property type="entry name" value="GLPGLI"/>
    <property type="match status" value="1"/>
</dbReference>
<organism evidence="1 2">
    <name type="scientific">Bergeyella zoohelcum</name>
    <dbReference type="NCBI Taxonomy" id="1015"/>
    <lineage>
        <taxon>Bacteria</taxon>
        <taxon>Pseudomonadati</taxon>
        <taxon>Bacteroidota</taxon>
        <taxon>Flavobacteriia</taxon>
        <taxon>Flavobacteriales</taxon>
        <taxon>Weeksellaceae</taxon>
        <taxon>Bergeyella</taxon>
    </lineage>
</organism>
<evidence type="ECO:0000313" key="1">
    <source>
        <dbReference type="EMBL" id="SSZ46922.1"/>
    </source>
</evidence>
<dbReference type="EMBL" id="UFTJ01000001">
    <property type="protein sequence ID" value="SSZ46922.1"/>
    <property type="molecule type" value="Genomic_DNA"/>
</dbReference>
<evidence type="ECO:0000313" key="2">
    <source>
        <dbReference type="Proteomes" id="UP000255515"/>
    </source>
</evidence>
<name>A0A376BZ46_9FLAO</name>
<sequence>MKKIALLSVLVSAMMFGQTRRFIYEYTSIPNINDKNDIKKELMALDITEKGSLYENLEKKAQDSIIKKTFSDALLKGGALTEVNMRRSNPKYVHTRYKVEKDYENQATYLIERIDLSEYKVAEDEALKWEISPETKIIGEYKTQKATAQFGGRKWVAWFCKDIPISDGPYKFRGLPGLIIEIEDDTQSHKMILVGNKKISVPTEKEESQTQGNVRFSLSGKNIQISEKQFKKLWKDYLADPSKEIRNLKNQGNDGMTRTMIVMKDASGKTLDHNEMIKMRENAVKTMLKNNNNRIEPSLYE</sequence>
<protein>
    <submittedName>
        <fullName evidence="1">GLPGLI family protein</fullName>
    </submittedName>
</protein>
<dbReference type="InterPro" id="IPR005901">
    <property type="entry name" value="GLPGLI"/>
</dbReference>
<dbReference type="RefSeq" id="WP_002686655.1">
    <property type="nucleotide sequence ID" value="NZ_UFTJ01000001.1"/>
</dbReference>
<gene>
    <name evidence="1" type="ORF">NCTC11661_00584</name>
</gene>